<dbReference type="InterPro" id="IPR002034">
    <property type="entry name" value="AIPM/Hcit_synth_CS"/>
</dbReference>
<dbReference type="InterPro" id="IPR013785">
    <property type="entry name" value="Aldolase_TIM"/>
</dbReference>
<protein>
    <submittedName>
        <fullName evidence="6">Pyruvate carboxyltransferase</fullName>
    </submittedName>
</protein>
<accession>A7I5V5</accession>
<dbReference type="KEGG" id="mbn:Mboo_0598"/>
<dbReference type="AlphaFoldDB" id="A7I5V5"/>
<evidence type="ECO:0000313" key="6">
    <source>
        <dbReference type="EMBL" id="ABS55116.1"/>
    </source>
</evidence>
<dbReference type="eggNOG" id="arCOG02092">
    <property type="taxonomic scope" value="Archaea"/>
</dbReference>
<dbReference type="InterPro" id="IPR000891">
    <property type="entry name" value="PYR_CT"/>
</dbReference>
<dbReference type="Proteomes" id="UP000002408">
    <property type="component" value="Chromosome"/>
</dbReference>
<dbReference type="Gene3D" id="3.20.20.70">
    <property type="entry name" value="Aldolase class I"/>
    <property type="match status" value="1"/>
</dbReference>
<dbReference type="GeneID" id="5412158"/>
<dbReference type="Pfam" id="PF22617">
    <property type="entry name" value="HCS_D2"/>
    <property type="match status" value="1"/>
</dbReference>
<evidence type="ECO:0000256" key="1">
    <source>
        <dbReference type="ARBA" id="ARBA00006154"/>
    </source>
</evidence>
<dbReference type="PANTHER" id="PTHR42880:SF1">
    <property type="entry name" value="ISOPROPYLMALATE_HOMOCITRATE_CITRAMALATE SYNTHASE FAMILY PROTEIN"/>
    <property type="match status" value="1"/>
</dbReference>
<dbReference type="CDD" id="cd07940">
    <property type="entry name" value="DRE_TIM_IPMS"/>
    <property type="match status" value="1"/>
</dbReference>
<feature type="domain" description="Pyruvate carboxyltransferase" evidence="5">
    <location>
        <begin position="6"/>
        <end position="256"/>
    </location>
</feature>
<comment type="catalytic activity">
    <reaction evidence="3">
        <text>acetyl-CoA + 2-oxoglutarate + H2O = (2R)-homocitrate + CoA + H(+)</text>
        <dbReference type="Rhea" id="RHEA:12929"/>
        <dbReference type="ChEBI" id="CHEBI:15377"/>
        <dbReference type="ChEBI" id="CHEBI:15378"/>
        <dbReference type="ChEBI" id="CHEBI:16810"/>
        <dbReference type="ChEBI" id="CHEBI:57287"/>
        <dbReference type="ChEBI" id="CHEBI:57288"/>
        <dbReference type="ChEBI" id="CHEBI:58884"/>
        <dbReference type="EC" id="2.3.3.14"/>
    </reaction>
    <physiologicalReaction direction="left-to-right" evidence="3">
        <dbReference type="Rhea" id="RHEA:12930"/>
    </physiologicalReaction>
</comment>
<sequence>MKPWNVEICDVTLRDGEQTPGVSFSCEEKVDIARTLDRIGIEVIEAGFPAVSENEKKCVKTIAGLGLDSRICGFARAKKEDIATAIDCGVDMVSIFIPTSDLHVRVKFKKPRENVLEDALAMIDFARDQGVAVRFAAEDASRTDAAFLKEVYGKAADHGAVLLSFADTVGCLIPDEMRTIMTDLVSSVDRPFCAHCHNDMGCAVANTITAAQAGAFQLHTTVNGIGERSGNASLEEVLVILRTKGGIDRYDLSHLTALSRKVEKYSGIALPKNKPVTGELAFSHESGIHIAAILEDPATYEYFLPDMVGSERHFILGKHTGRKALEHVLSSLGENLSETQVCRVLDLVKEHSEQKCNITPEILRKLIRQAQREVSS</sequence>
<evidence type="ECO:0000259" key="5">
    <source>
        <dbReference type="PROSITE" id="PS50991"/>
    </source>
</evidence>
<evidence type="ECO:0000256" key="3">
    <source>
        <dbReference type="ARBA" id="ARBA00048363"/>
    </source>
</evidence>
<dbReference type="GO" id="GO:0019752">
    <property type="term" value="P:carboxylic acid metabolic process"/>
    <property type="evidence" value="ECO:0007669"/>
    <property type="project" value="InterPro"/>
</dbReference>
<keyword evidence="6" id="KW-0670">Pyruvate</keyword>
<dbReference type="FunFam" id="3.20.20.70:FF:000010">
    <property type="entry name" value="2-isopropylmalate synthase"/>
    <property type="match status" value="1"/>
</dbReference>
<gene>
    <name evidence="6" type="ordered locus">Mboo_0598</name>
</gene>
<name>A7I5V5_METB6</name>
<dbReference type="PROSITE" id="PS00815">
    <property type="entry name" value="AIPM_HOMOCIT_SYNTH_1"/>
    <property type="match status" value="1"/>
</dbReference>
<keyword evidence="2 4" id="KW-0808">Transferase</keyword>
<dbReference type="RefSeq" id="WP_012106137.1">
    <property type="nucleotide sequence ID" value="NC_009712.1"/>
</dbReference>
<dbReference type="STRING" id="456442.Mboo_0598"/>
<comment type="similarity">
    <text evidence="1 4">Belongs to the alpha-IPM synthase/homocitrate synthase family.</text>
</comment>
<dbReference type="Pfam" id="PF00682">
    <property type="entry name" value="HMGL-like"/>
    <property type="match status" value="1"/>
</dbReference>
<dbReference type="PROSITE" id="PS00816">
    <property type="entry name" value="AIPM_HOMOCIT_SYNTH_2"/>
    <property type="match status" value="1"/>
</dbReference>
<evidence type="ECO:0000313" key="7">
    <source>
        <dbReference type="Proteomes" id="UP000002408"/>
    </source>
</evidence>
<proteinExistence type="inferred from homology"/>
<evidence type="ECO:0000256" key="4">
    <source>
        <dbReference type="RuleBase" id="RU003523"/>
    </source>
</evidence>
<dbReference type="OrthoDB" id="6555at2157"/>
<reference evidence="7" key="1">
    <citation type="journal article" date="2015" name="Microbiology">
        <title>Genome of Methanoregula boonei 6A8 reveals adaptations to oligotrophic peatland environments.</title>
        <authorList>
            <person name="Braeuer S."/>
            <person name="Cadillo-Quiroz H."/>
            <person name="Kyrpides N."/>
            <person name="Woyke T."/>
            <person name="Goodwin L."/>
            <person name="Detter C."/>
            <person name="Podell S."/>
            <person name="Yavitt J.B."/>
            <person name="Zinder S.H."/>
        </authorList>
    </citation>
    <scope>NUCLEOTIDE SEQUENCE [LARGE SCALE GENOMIC DNA]</scope>
    <source>
        <strain evidence="7">DSM 21154 / JCM 14090 / 6A8</strain>
    </source>
</reference>
<dbReference type="SUPFAM" id="SSF51569">
    <property type="entry name" value="Aldolase"/>
    <property type="match status" value="1"/>
</dbReference>
<dbReference type="PROSITE" id="PS50991">
    <property type="entry name" value="PYR_CT"/>
    <property type="match status" value="1"/>
</dbReference>
<dbReference type="HOGENOM" id="CLU_022158_4_2_2"/>
<dbReference type="GO" id="GO:0004410">
    <property type="term" value="F:homocitrate synthase activity"/>
    <property type="evidence" value="ECO:0007669"/>
    <property type="project" value="UniProtKB-EC"/>
</dbReference>
<keyword evidence="7" id="KW-1185">Reference proteome</keyword>
<dbReference type="Gene3D" id="1.10.238.260">
    <property type="match status" value="1"/>
</dbReference>
<organism evidence="6 7">
    <name type="scientific">Methanoregula boonei (strain DSM 21154 / JCM 14090 / 6A8)</name>
    <dbReference type="NCBI Taxonomy" id="456442"/>
    <lineage>
        <taxon>Archaea</taxon>
        <taxon>Methanobacteriati</taxon>
        <taxon>Methanobacteriota</taxon>
        <taxon>Stenosarchaea group</taxon>
        <taxon>Methanomicrobia</taxon>
        <taxon>Methanomicrobiales</taxon>
        <taxon>Methanoregulaceae</taxon>
        <taxon>Methanoregula</taxon>
    </lineage>
</organism>
<dbReference type="EMBL" id="CP000780">
    <property type="protein sequence ID" value="ABS55116.1"/>
    <property type="molecule type" value="Genomic_DNA"/>
</dbReference>
<evidence type="ECO:0000256" key="2">
    <source>
        <dbReference type="ARBA" id="ARBA00022679"/>
    </source>
</evidence>
<dbReference type="PANTHER" id="PTHR42880">
    <property type="entry name" value="HOMOCITRATE SYNTHASE"/>
    <property type="match status" value="1"/>
</dbReference>
<dbReference type="InterPro" id="IPR054691">
    <property type="entry name" value="LeuA/HCS_post-cat"/>
</dbReference>